<feature type="region of interest" description="Disordered" evidence="3">
    <location>
        <begin position="93"/>
        <end position="123"/>
    </location>
</feature>
<sequence length="272" mass="30400">MVSQADLERAIHQKLGHIDTLFVSDVSGGCGQAFDVVIVSEQFEGKKTLQRHRLVNDCLKDEIASMHAFSQKTYTPKQFEELKFLYSRQTPSEKASVSAPAPSLSQPTGMHAETTPKNTKADGEMIPKIDIPARINENIHVPELTLTPVSESKHPFRSYHPELEAGSASVSSVDIRHTSSLEGTGISRLHHATIANPSFWQHLRELLRNEVMQEPHDMNVDDDAVSQRRNHELGASEVEQLFEDFFLTQKNHLSANDIARIRDITGMHGMSS</sequence>
<dbReference type="InterPro" id="IPR052275">
    <property type="entry name" value="Mt_Fe-S_assembly_factor"/>
</dbReference>
<evidence type="ECO:0008006" key="6">
    <source>
        <dbReference type="Google" id="ProtNLM"/>
    </source>
</evidence>
<protein>
    <recommendedName>
        <fullName evidence="6">Bola-like protein</fullName>
    </recommendedName>
</protein>
<name>A0AAJ5YWC0_9BASI</name>
<dbReference type="EMBL" id="CP119916">
    <property type="protein sequence ID" value="WFD14415.1"/>
    <property type="molecule type" value="Genomic_DNA"/>
</dbReference>
<proteinExistence type="inferred from homology"/>
<evidence type="ECO:0000313" key="4">
    <source>
        <dbReference type="EMBL" id="WFD14415.1"/>
    </source>
</evidence>
<accession>A0AAJ5YWC0</accession>
<dbReference type="PANTHER" id="PTHR46188">
    <property type="entry name" value="BOLA-LIKE PROTEIN 3"/>
    <property type="match status" value="1"/>
</dbReference>
<evidence type="ECO:0000256" key="3">
    <source>
        <dbReference type="SAM" id="MobiDB-lite"/>
    </source>
</evidence>
<dbReference type="InterPro" id="IPR036065">
    <property type="entry name" value="BolA-like_sf"/>
</dbReference>
<dbReference type="PANTHER" id="PTHR46188:SF1">
    <property type="entry name" value="BOLA-LIKE PROTEIN 3"/>
    <property type="match status" value="1"/>
</dbReference>
<organism evidence="4 5">
    <name type="scientific">Malassezia arunalokei</name>
    <dbReference type="NCBI Taxonomy" id="1514897"/>
    <lineage>
        <taxon>Eukaryota</taxon>
        <taxon>Fungi</taxon>
        <taxon>Dikarya</taxon>
        <taxon>Basidiomycota</taxon>
        <taxon>Ustilaginomycotina</taxon>
        <taxon>Malasseziomycetes</taxon>
        <taxon>Malasseziales</taxon>
        <taxon>Malasseziaceae</taxon>
        <taxon>Malassezia</taxon>
    </lineage>
</organism>
<comment type="similarity">
    <text evidence="1 2">Belongs to the BolA/IbaG family.</text>
</comment>
<dbReference type="GO" id="GO:0005759">
    <property type="term" value="C:mitochondrial matrix"/>
    <property type="evidence" value="ECO:0007669"/>
    <property type="project" value="TreeGrafter"/>
</dbReference>
<dbReference type="Pfam" id="PF01722">
    <property type="entry name" value="BolA"/>
    <property type="match status" value="1"/>
</dbReference>
<keyword evidence="5" id="KW-1185">Reference proteome</keyword>
<evidence type="ECO:0000313" key="5">
    <source>
        <dbReference type="Proteomes" id="UP001217582"/>
    </source>
</evidence>
<dbReference type="Gene3D" id="3.30.300.90">
    <property type="entry name" value="BolA-like"/>
    <property type="match status" value="1"/>
</dbReference>
<evidence type="ECO:0000256" key="1">
    <source>
        <dbReference type="ARBA" id="ARBA00005578"/>
    </source>
</evidence>
<gene>
    <name evidence="4" type="ORF">MARU1_000420</name>
</gene>
<dbReference type="SUPFAM" id="SSF82657">
    <property type="entry name" value="BolA-like"/>
    <property type="match status" value="1"/>
</dbReference>
<reference evidence="4 5" key="1">
    <citation type="submission" date="2023-03" db="EMBL/GenBank/DDBJ databases">
        <title>Mating type loci evolution in Malassezia.</title>
        <authorList>
            <person name="Coelho M.A."/>
        </authorList>
    </citation>
    <scope>NUCLEOTIDE SEQUENCE [LARGE SCALE GENOMIC DNA]</scope>
    <source>
        <strain evidence="4 5">CBS 13387</strain>
    </source>
</reference>
<dbReference type="InterPro" id="IPR002634">
    <property type="entry name" value="BolA"/>
</dbReference>
<evidence type="ECO:0000256" key="2">
    <source>
        <dbReference type="RuleBase" id="RU003860"/>
    </source>
</evidence>
<dbReference type="Proteomes" id="UP001217582">
    <property type="component" value="Chromosome 1"/>
</dbReference>
<dbReference type="AlphaFoldDB" id="A0AAJ5YWC0"/>